<keyword evidence="3" id="KW-1185">Reference proteome</keyword>
<sequence>MSELKEDKNFERLLECMARGILVGGSVGAIAGWFFMDLQRALLLGMLVGCVAGLTMKNVRDKRDKKE</sequence>
<organism evidence="2 3">
    <name type="scientific">Maridesulfovibrio salexigens (strain ATCC 14822 / DSM 2638 / NCIMB 8403 / VKM B-1763)</name>
    <name type="common">Desulfovibrio salexigens</name>
    <dbReference type="NCBI Taxonomy" id="526222"/>
    <lineage>
        <taxon>Bacteria</taxon>
        <taxon>Pseudomonadati</taxon>
        <taxon>Thermodesulfobacteriota</taxon>
        <taxon>Desulfovibrionia</taxon>
        <taxon>Desulfovibrionales</taxon>
        <taxon>Desulfovibrionaceae</taxon>
        <taxon>Maridesulfovibrio</taxon>
    </lineage>
</organism>
<dbReference type="STRING" id="526222.Desal_1718"/>
<dbReference type="eggNOG" id="ENOG503187U">
    <property type="taxonomic scope" value="Bacteria"/>
</dbReference>
<dbReference type="RefSeq" id="WP_015851596.1">
    <property type="nucleotide sequence ID" value="NC_012881.1"/>
</dbReference>
<dbReference type="Proteomes" id="UP000002601">
    <property type="component" value="Chromosome"/>
</dbReference>
<dbReference type="KEGG" id="dsa:Desal_1718"/>
<reference evidence="2 3" key="1">
    <citation type="submission" date="2009-06" db="EMBL/GenBank/DDBJ databases">
        <title>Complete sequence of Desulfovibrio salexigens DSM 2638.</title>
        <authorList>
            <consortium name="US DOE Joint Genome Institute"/>
            <person name="Lucas S."/>
            <person name="Copeland A."/>
            <person name="Lapidus A."/>
            <person name="Glavina del Rio T."/>
            <person name="Tice H."/>
            <person name="Bruce D."/>
            <person name="Goodwin L."/>
            <person name="Pitluck S."/>
            <person name="Munk A.C."/>
            <person name="Brettin T."/>
            <person name="Detter J.C."/>
            <person name="Han C."/>
            <person name="Tapia R."/>
            <person name="Larimer F."/>
            <person name="Land M."/>
            <person name="Hauser L."/>
            <person name="Kyrpides N."/>
            <person name="Anderson I."/>
            <person name="Wall J.D."/>
            <person name="Arkin A.P."/>
            <person name="Dehal P."/>
            <person name="Chivian D."/>
            <person name="Giles B."/>
            <person name="Hazen T.C."/>
        </authorList>
    </citation>
    <scope>NUCLEOTIDE SEQUENCE [LARGE SCALE GENOMIC DNA]</scope>
    <source>
        <strain evidence="3">ATCC 14822 / DSM 2638 / NCIMB 8403 / VKM B-1763</strain>
    </source>
</reference>
<dbReference type="EMBL" id="CP001649">
    <property type="protein sequence ID" value="ACS79780.1"/>
    <property type="molecule type" value="Genomic_DNA"/>
</dbReference>
<keyword evidence="1" id="KW-0812">Transmembrane</keyword>
<accession>C6BT76</accession>
<dbReference type="HOGENOM" id="CLU_205130_0_0_7"/>
<dbReference type="OrthoDB" id="5460281at2"/>
<keyword evidence="1" id="KW-0472">Membrane</keyword>
<evidence type="ECO:0000313" key="3">
    <source>
        <dbReference type="Proteomes" id="UP000002601"/>
    </source>
</evidence>
<evidence type="ECO:0000313" key="2">
    <source>
        <dbReference type="EMBL" id="ACS79780.1"/>
    </source>
</evidence>
<dbReference type="AlphaFoldDB" id="C6BT76"/>
<keyword evidence="1" id="KW-1133">Transmembrane helix</keyword>
<feature type="transmembrane region" description="Helical" evidence="1">
    <location>
        <begin position="41"/>
        <end position="59"/>
    </location>
</feature>
<gene>
    <name evidence="2" type="ordered locus">Desal_1718</name>
</gene>
<proteinExistence type="predicted"/>
<name>C6BT76_MARSD</name>
<evidence type="ECO:0000256" key="1">
    <source>
        <dbReference type="SAM" id="Phobius"/>
    </source>
</evidence>
<feature type="transmembrane region" description="Helical" evidence="1">
    <location>
        <begin position="12"/>
        <end position="35"/>
    </location>
</feature>
<protein>
    <submittedName>
        <fullName evidence="2">Uncharacterized protein</fullName>
    </submittedName>
</protein>